<name>A0ABV9JJT2_9GAMM</name>
<feature type="signal peptide" evidence="1">
    <location>
        <begin position="1"/>
        <end position="18"/>
    </location>
</feature>
<reference evidence="3" key="1">
    <citation type="journal article" date="2019" name="Int. J. Syst. Evol. Microbiol.">
        <title>The Global Catalogue of Microorganisms (GCM) 10K type strain sequencing project: providing services to taxonomists for standard genome sequencing and annotation.</title>
        <authorList>
            <consortium name="The Broad Institute Genomics Platform"/>
            <consortium name="The Broad Institute Genome Sequencing Center for Infectious Disease"/>
            <person name="Wu L."/>
            <person name="Ma J."/>
        </authorList>
    </citation>
    <scope>NUCLEOTIDE SEQUENCE [LARGE SCALE GENOMIC DNA]</scope>
    <source>
        <strain evidence="3">DT28</strain>
    </source>
</reference>
<keyword evidence="1" id="KW-0732">Signal</keyword>
<evidence type="ECO:0008006" key="4">
    <source>
        <dbReference type="Google" id="ProtNLM"/>
    </source>
</evidence>
<organism evidence="2 3">
    <name type="scientific">Rheinheimera marina</name>
    <dbReference type="NCBI Taxonomy" id="1774958"/>
    <lineage>
        <taxon>Bacteria</taxon>
        <taxon>Pseudomonadati</taxon>
        <taxon>Pseudomonadota</taxon>
        <taxon>Gammaproteobacteria</taxon>
        <taxon>Chromatiales</taxon>
        <taxon>Chromatiaceae</taxon>
        <taxon>Rheinheimera</taxon>
    </lineage>
</organism>
<feature type="chain" id="PRO_5046713487" description="Secreted protein" evidence="1">
    <location>
        <begin position="19"/>
        <end position="69"/>
    </location>
</feature>
<comment type="caution">
    <text evidence="2">The sequence shown here is derived from an EMBL/GenBank/DDBJ whole genome shotgun (WGS) entry which is preliminary data.</text>
</comment>
<dbReference type="EMBL" id="JBHSGB010000005">
    <property type="protein sequence ID" value="MFC4654355.1"/>
    <property type="molecule type" value="Genomic_DNA"/>
</dbReference>
<dbReference type="RefSeq" id="WP_377332207.1">
    <property type="nucleotide sequence ID" value="NZ_JBHSGB010000005.1"/>
</dbReference>
<evidence type="ECO:0000256" key="1">
    <source>
        <dbReference type="SAM" id="SignalP"/>
    </source>
</evidence>
<gene>
    <name evidence="2" type="ORF">ACFO3I_04855</name>
</gene>
<protein>
    <recommendedName>
        <fullName evidence="4">Secreted protein</fullName>
    </recommendedName>
</protein>
<evidence type="ECO:0000313" key="3">
    <source>
        <dbReference type="Proteomes" id="UP001595962"/>
    </source>
</evidence>
<dbReference type="Proteomes" id="UP001595962">
    <property type="component" value="Unassembled WGS sequence"/>
</dbReference>
<accession>A0ABV9JJT2</accession>
<evidence type="ECO:0000313" key="2">
    <source>
        <dbReference type="EMBL" id="MFC4654355.1"/>
    </source>
</evidence>
<proteinExistence type="predicted"/>
<sequence length="69" mass="7404">MKRAAFFAVCLVAGVAGAAASSVVAPNHHTTSAEYCAEELVSRRVIDGRLQEQRSCKSWVGWPIELSGQ</sequence>
<keyword evidence="3" id="KW-1185">Reference proteome</keyword>